<dbReference type="RefSeq" id="WP_010052309.1">
    <property type="nucleotide sequence ID" value="NZ_CP025958.1"/>
</dbReference>
<reference evidence="2 3" key="1">
    <citation type="submission" date="2018-01" db="EMBL/GenBank/DDBJ databases">
        <title>G. obscuriglobus.</title>
        <authorList>
            <person name="Franke J."/>
            <person name="Blomberg W."/>
            <person name="Selmecki A."/>
        </authorList>
    </citation>
    <scope>NUCLEOTIDE SEQUENCE [LARGE SCALE GENOMIC DNA]</scope>
    <source>
        <strain evidence="2 3">DSM 5831</strain>
    </source>
</reference>
<dbReference type="EMBL" id="CP025958">
    <property type="protein sequence ID" value="AWM36690.1"/>
    <property type="molecule type" value="Genomic_DNA"/>
</dbReference>
<dbReference type="AlphaFoldDB" id="A0A2Z3H6U4"/>
<dbReference type="Proteomes" id="UP000245802">
    <property type="component" value="Chromosome"/>
</dbReference>
<proteinExistence type="predicted"/>
<dbReference type="KEGG" id="gog:C1280_06425"/>
<dbReference type="InterPro" id="IPR025588">
    <property type="entry name" value="YcxB-like_C"/>
</dbReference>
<protein>
    <recommendedName>
        <fullName evidence="1">YcxB-like C-terminal domain-containing protein</fullName>
    </recommendedName>
</protein>
<organism evidence="2 3">
    <name type="scientific">Gemmata obscuriglobus</name>
    <dbReference type="NCBI Taxonomy" id="114"/>
    <lineage>
        <taxon>Bacteria</taxon>
        <taxon>Pseudomonadati</taxon>
        <taxon>Planctomycetota</taxon>
        <taxon>Planctomycetia</taxon>
        <taxon>Gemmatales</taxon>
        <taxon>Gemmataceae</taxon>
        <taxon>Gemmata</taxon>
    </lineage>
</organism>
<gene>
    <name evidence="2" type="ORF">C1280_06425</name>
</gene>
<feature type="domain" description="YcxB-like C-terminal" evidence="1">
    <location>
        <begin position="41"/>
        <end position="97"/>
    </location>
</feature>
<evidence type="ECO:0000259" key="1">
    <source>
        <dbReference type="Pfam" id="PF14317"/>
    </source>
</evidence>
<sequence length="109" mass="12275">MFAAAFTIAVMLVIIAVGTYRAAVRRWNTAVELREQRQYTFTEGEIQATGETCAAFSAWSHVVRVGQLAGQVYLNTNQNQFHLFPVTAFGDQWEEFRVLVAEKVGTCRL</sequence>
<name>A0A2Z3H6U4_9BACT</name>
<dbReference type="Pfam" id="PF14317">
    <property type="entry name" value="YcxB"/>
    <property type="match status" value="1"/>
</dbReference>
<accession>A0A2Z3H6U4</accession>
<evidence type="ECO:0000313" key="2">
    <source>
        <dbReference type="EMBL" id="AWM36690.1"/>
    </source>
</evidence>
<evidence type="ECO:0000313" key="3">
    <source>
        <dbReference type="Proteomes" id="UP000245802"/>
    </source>
</evidence>
<keyword evidence="3" id="KW-1185">Reference proteome</keyword>